<feature type="non-terminal residue" evidence="2">
    <location>
        <position position="1"/>
    </location>
</feature>
<sequence length="55" mass="6478">MAKIEISDTGRGKPAVQFEGYSYRLERHRRIPWKRREPGCPGRLNTLKDYTKSDL</sequence>
<protein>
    <submittedName>
        <fullName evidence="2">Uncharacterized protein</fullName>
    </submittedName>
</protein>
<evidence type="ECO:0000256" key="1">
    <source>
        <dbReference type="SAM" id="MobiDB-lite"/>
    </source>
</evidence>
<reference evidence="2" key="1">
    <citation type="submission" date="2021-02" db="EMBL/GenBank/DDBJ databases">
        <authorList>
            <person name="Nowell W R."/>
        </authorList>
    </citation>
    <scope>NUCLEOTIDE SEQUENCE</scope>
</reference>
<evidence type="ECO:0000313" key="3">
    <source>
        <dbReference type="Proteomes" id="UP000682733"/>
    </source>
</evidence>
<evidence type="ECO:0000313" key="2">
    <source>
        <dbReference type="EMBL" id="CAF4558599.1"/>
    </source>
</evidence>
<feature type="non-terminal residue" evidence="2">
    <location>
        <position position="55"/>
    </location>
</feature>
<name>A0A8S2YI17_9BILA</name>
<proteinExistence type="predicted"/>
<dbReference type="AlphaFoldDB" id="A0A8S2YI17"/>
<dbReference type="Proteomes" id="UP000682733">
    <property type="component" value="Unassembled WGS sequence"/>
</dbReference>
<accession>A0A8S2YI17</accession>
<feature type="region of interest" description="Disordered" evidence="1">
    <location>
        <begin position="36"/>
        <end position="55"/>
    </location>
</feature>
<dbReference type="EMBL" id="CAJOBA010112802">
    <property type="protein sequence ID" value="CAF4558599.1"/>
    <property type="molecule type" value="Genomic_DNA"/>
</dbReference>
<organism evidence="2 3">
    <name type="scientific">Didymodactylos carnosus</name>
    <dbReference type="NCBI Taxonomy" id="1234261"/>
    <lineage>
        <taxon>Eukaryota</taxon>
        <taxon>Metazoa</taxon>
        <taxon>Spiralia</taxon>
        <taxon>Gnathifera</taxon>
        <taxon>Rotifera</taxon>
        <taxon>Eurotatoria</taxon>
        <taxon>Bdelloidea</taxon>
        <taxon>Philodinida</taxon>
        <taxon>Philodinidae</taxon>
        <taxon>Didymodactylos</taxon>
    </lineage>
</organism>
<gene>
    <name evidence="2" type="ORF">TMI583_LOCUS49858</name>
</gene>
<comment type="caution">
    <text evidence="2">The sequence shown here is derived from an EMBL/GenBank/DDBJ whole genome shotgun (WGS) entry which is preliminary data.</text>
</comment>